<dbReference type="Proteomes" id="UP000054558">
    <property type="component" value="Unassembled WGS sequence"/>
</dbReference>
<evidence type="ECO:0000313" key="5">
    <source>
        <dbReference type="EMBL" id="GAQ79004.1"/>
    </source>
</evidence>
<protein>
    <recommendedName>
        <fullName evidence="7">OPA3-like protein</fullName>
    </recommendedName>
</protein>
<dbReference type="AlphaFoldDB" id="A0A1Y1HKA3"/>
<feature type="coiled-coil region" evidence="3">
    <location>
        <begin position="106"/>
        <end position="157"/>
    </location>
</feature>
<dbReference type="Pfam" id="PF07047">
    <property type="entry name" value="OPA3"/>
    <property type="match status" value="1"/>
</dbReference>
<evidence type="ECO:0000256" key="3">
    <source>
        <dbReference type="SAM" id="Coils"/>
    </source>
</evidence>
<evidence type="ECO:0000256" key="2">
    <source>
        <dbReference type="ARBA" id="ARBA00023054"/>
    </source>
</evidence>
<dbReference type="GO" id="GO:0019216">
    <property type="term" value="P:regulation of lipid metabolic process"/>
    <property type="evidence" value="ECO:0000318"/>
    <property type="project" value="GO_Central"/>
</dbReference>
<gene>
    <name evidence="5" type="ORF">KFL_000220350</name>
</gene>
<dbReference type="EMBL" id="DF236971">
    <property type="protein sequence ID" value="GAQ79004.1"/>
    <property type="molecule type" value="Genomic_DNA"/>
</dbReference>
<dbReference type="OMA" id="WAEFEGT"/>
<dbReference type="PANTHER" id="PTHR12499">
    <property type="entry name" value="OPTIC ATROPHY 3 PROTEIN OPA3"/>
    <property type="match status" value="1"/>
</dbReference>
<evidence type="ECO:0000313" key="6">
    <source>
        <dbReference type="Proteomes" id="UP000054558"/>
    </source>
</evidence>
<feature type="compositionally biased region" description="Polar residues" evidence="4">
    <location>
        <begin position="184"/>
        <end position="205"/>
    </location>
</feature>
<feature type="region of interest" description="Disordered" evidence="4">
    <location>
        <begin position="171"/>
        <end position="219"/>
    </location>
</feature>
<evidence type="ECO:0000256" key="1">
    <source>
        <dbReference type="ARBA" id="ARBA00007584"/>
    </source>
</evidence>
<dbReference type="GO" id="GO:0005739">
    <property type="term" value="C:mitochondrion"/>
    <property type="evidence" value="ECO:0000318"/>
    <property type="project" value="GO_Central"/>
</dbReference>
<accession>A0A1Y1HKA3</accession>
<keyword evidence="6" id="KW-1185">Reference proteome</keyword>
<evidence type="ECO:0000256" key="4">
    <source>
        <dbReference type="SAM" id="MobiDB-lite"/>
    </source>
</evidence>
<dbReference type="OrthoDB" id="2129069at2759"/>
<sequence>MILPVAKLGTLLLRQLTKPLAAQVKRVAVRNEVFREWVTGVAQKYHRYNVNMQRRLYAQDTDVEIRPLNAERALQTAADLVGEVTIFSVAAGILVWEYQRNAQSDYRKTEAAREAQEKSVQRSEEMDAKLREALEMNKATQEELRQLKERLGLLEASKSGQSAGHQVISLLPPSLPLSLPPSENVESQVSSKQMEAQSTSTQQEAQELPKKRTGWLPFS</sequence>
<comment type="similarity">
    <text evidence="1">Belongs to the OPA3 family.</text>
</comment>
<name>A0A1Y1HKA3_KLENI</name>
<reference evidence="5 6" key="1">
    <citation type="journal article" date="2014" name="Nat. Commun.">
        <title>Klebsormidium flaccidum genome reveals primary factors for plant terrestrial adaptation.</title>
        <authorList>
            <person name="Hori K."/>
            <person name="Maruyama F."/>
            <person name="Fujisawa T."/>
            <person name="Togashi T."/>
            <person name="Yamamoto N."/>
            <person name="Seo M."/>
            <person name="Sato S."/>
            <person name="Yamada T."/>
            <person name="Mori H."/>
            <person name="Tajima N."/>
            <person name="Moriyama T."/>
            <person name="Ikeuchi M."/>
            <person name="Watanabe M."/>
            <person name="Wada H."/>
            <person name="Kobayashi K."/>
            <person name="Saito M."/>
            <person name="Masuda T."/>
            <person name="Sasaki-Sekimoto Y."/>
            <person name="Mashiguchi K."/>
            <person name="Awai K."/>
            <person name="Shimojima M."/>
            <person name="Masuda S."/>
            <person name="Iwai M."/>
            <person name="Nobusawa T."/>
            <person name="Narise T."/>
            <person name="Kondo S."/>
            <person name="Saito H."/>
            <person name="Sato R."/>
            <person name="Murakawa M."/>
            <person name="Ihara Y."/>
            <person name="Oshima-Yamada Y."/>
            <person name="Ohtaka K."/>
            <person name="Satoh M."/>
            <person name="Sonobe K."/>
            <person name="Ishii M."/>
            <person name="Ohtani R."/>
            <person name="Kanamori-Sato M."/>
            <person name="Honoki R."/>
            <person name="Miyazaki D."/>
            <person name="Mochizuki H."/>
            <person name="Umetsu J."/>
            <person name="Higashi K."/>
            <person name="Shibata D."/>
            <person name="Kamiya Y."/>
            <person name="Sato N."/>
            <person name="Nakamura Y."/>
            <person name="Tabata S."/>
            <person name="Ida S."/>
            <person name="Kurokawa K."/>
            <person name="Ohta H."/>
        </authorList>
    </citation>
    <scope>NUCLEOTIDE SEQUENCE [LARGE SCALE GENOMIC DNA]</scope>
    <source>
        <strain evidence="5 6">NIES-2285</strain>
    </source>
</reference>
<keyword evidence="2 3" id="KW-0175">Coiled coil</keyword>
<evidence type="ECO:0008006" key="7">
    <source>
        <dbReference type="Google" id="ProtNLM"/>
    </source>
</evidence>
<proteinExistence type="inferred from homology"/>
<dbReference type="InterPro" id="IPR010754">
    <property type="entry name" value="OPA3-like"/>
</dbReference>
<organism evidence="5 6">
    <name type="scientific">Klebsormidium nitens</name>
    <name type="common">Green alga</name>
    <name type="synonym">Ulothrix nitens</name>
    <dbReference type="NCBI Taxonomy" id="105231"/>
    <lineage>
        <taxon>Eukaryota</taxon>
        <taxon>Viridiplantae</taxon>
        <taxon>Streptophyta</taxon>
        <taxon>Klebsormidiophyceae</taxon>
        <taxon>Klebsormidiales</taxon>
        <taxon>Klebsormidiaceae</taxon>
        <taxon>Klebsormidium</taxon>
    </lineage>
</organism>
<dbReference type="PANTHER" id="PTHR12499:SF0">
    <property type="entry name" value="OPTIC ATROPHY 3 PROTEIN"/>
    <property type="match status" value="1"/>
</dbReference>